<dbReference type="InterPro" id="IPR003656">
    <property type="entry name" value="Znf_BED"/>
</dbReference>
<evidence type="ECO:0000313" key="6">
    <source>
        <dbReference type="EMBL" id="KAL1488920.1"/>
    </source>
</evidence>
<comment type="caution">
    <text evidence="6">The sequence shown here is derived from an EMBL/GenBank/DDBJ whole genome shotgun (WGS) entry which is preliminary data.</text>
</comment>
<name>A0ABD1E3J8_HYPHA</name>
<evidence type="ECO:0000256" key="3">
    <source>
        <dbReference type="ARBA" id="ARBA00022833"/>
    </source>
</evidence>
<dbReference type="SMART" id="SM00614">
    <property type="entry name" value="ZnF_BED"/>
    <property type="match status" value="1"/>
</dbReference>
<evidence type="ECO:0000259" key="5">
    <source>
        <dbReference type="PROSITE" id="PS50808"/>
    </source>
</evidence>
<keyword evidence="2 4" id="KW-0863">Zinc-finger</keyword>
<evidence type="ECO:0000256" key="2">
    <source>
        <dbReference type="ARBA" id="ARBA00022771"/>
    </source>
</evidence>
<reference evidence="6 7" key="1">
    <citation type="submission" date="2024-05" db="EMBL/GenBank/DDBJ databases">
        <title>Genetic variation in Jamaican populations of the coffee berry borer (Hypothenemus hampei).</title>
        <authorList>
            <person name="Errbii M."/>
            <person name="Myrie A."/>
        </authorList>
    </citation>
    <scope>NUCLEOTIDE SEQUENCE [LARGE SCALE GENOMIC DNA]</scope>
    <source>
        <strain evidence="6">JA-Hopewell-2020-01-JO</strain>
        <tissue evidence="6">Whole body</tissue>
    </source>
</reference>
<keyword evidence="7" id="KW-1185">Reference proteome</keyword>
<dbReference type="EMBL" id="JBDJPC010000013">
    <property type="protein sequence ID" value="KAL1488920.1"/>
    <property type="molecule type" value="Genomic_DNA"/>
</dbReference>
<dbReference type="SUPFAM" id="SSF57667">
    <property type="entry name" value="beta-beta-alpha zinc fingers"/>
    <property type="match status" value="1"/>
</dbReference>
<feature type="domain" description="BED-type" evidence="5">
    <location>
        <begin position="4"/>
        <end position="55"/>
    </location>
</feature>
<organism evidence="6 7">
    <name type="scientific">Hypothenemus hampei</name>
    <name type="common">Coffee berry borer</name>
    <dbReference type="NCBI Taxonomy" id="57062"/>
    <lineage>
        <taxon>Eukaryota</taxon>
        <taxon>Metazoa</taxon>
        <taxon>Ecdysozoa</taxon>
        <taxon>Arthropoda</taxon>
        <taxon>Hexapoda</taxon>
        <taxon>Insecta</taxon>
        <taxon>Pterygota</taxon>
        <taxon>Neoptera</taxon>
        <taxon>Endopterygota</taxon>
        <taxon>Coleoptera</taxon>
        <taxon>Polyphaga</taxon>
        <taxon>Cucujiformia</taxon>
        <taxon>Curculionidae</taxon>
        <taxon>Scolytinae</taxon>
        <taxon>Hypothenemus</taxon>
    </lineage>
</organism>
<gene>
    <name evidence="6" type="ORF">ABEB36_014707</name>
</gene>
<proteinExistence type="predicted"/>
<sequence>MPPTQKSIVWTLFKKSADNKFAACKLCSQKLKYFLSTSNLKQHILRKHKIQYDKELRKKIMACDENADVVDLDNSYPDRGSTHDSVRAPQPEFCCASSDTTTTNVIDMGRVVKQGGYEAKRGVFAHPI</sequence>
<keyword evidence="3" id="KW-0862">Zinc</keyword>
<dbReference type="PROSITE" id="PS50808">
    <property type="entry name" value="ZF_BED"/>
    <property type="match status" value="1"/>
</dbReference>
<dbReference type="Pfam" id="PF02892">
    <property type="entry name" value="zf-BED"/>
    <property type="match status" value="1"/>
</dbReference>
<dbReference type="InterPro" id="IPR036236">
    <property type="entry name" value="Znf_C2H2_sf"/>
</dbReference>
<evidence type="ECO:0000256" key="4">
    <source>
        <dbReference type="PROSITE-ProRule" id="PRU00027"/>
    </source>
</evidence>
<protein>
    <recommendedName>
        <fullName evidence="5">BED-type domain-containing protein</fullName>
    </recommendedName>
</protein>
<evidence type="ECO:0000313" key="7">
    <source>
        <dbReference type="Proteomes" id="UP001566132"/>
    </source>
</evidence>
<dbReference type="GO" id="GO:0008270">
    <property type="term" value="F:zinc ion binding"/>
    <property type="evidence" value="ECO:0007669"/>
    <property type="project" value="UniProtKB-KW"/>
</dbReference>
<accession>A0ABD1E3J8</accession>
<evidence type="ECO:0000256" key="1">
    <source>
        <dbReference type="ARBA" id="ARBA00022723"/>
    </source>
</evidence>
<dbReference type="AlphaFoldDB" id="A0ABD1E3J8"/>
<keyword evidence="1" id="KW-0479">Metal-binding</keyword>
<dbReference type="Proteomes" id="UP001566132">
    <property type="component" value="Unassembled WGS sequence"/>
</dbReference>